<dbReference type="GO" id="GO:0005886">
    <property type="term" value="C:plasma membrane"/>
    <property type="evidence" value="ECO:0007669"/>
    <property type="project" value="UniProtKB-SubCell"/>
</dbReference>
<dbReference type="Pfam" id="PF00584">
    <property type="entry name" value="SecE"/>
    <property type="match status" value="1"/>
</dbReference>
<evidence type="ECO:0000313" key="10">
    <source>
        <dbReference type="EMBL" id="ODM08828.1"/>
    </source>
</evidence>
<evidence type="ECO:0000256" key="2">
    <source>
        <dbReference type="ARBA" id="ARBA00022448"/>
    </source>
</evidence>
<accession>A0A1E3AJB2</accession>
<dbReference type="RefSeq" id="WP_069151102.1">
    <property type="nucleotide sequence ID" value="NZ_MCGH01000001.1"/>
</dbReference>
<protein>
    <recommendedName>
        <fullName evidence="9">Protein translocase subunit SecE</fullName>
    </recommendedName>
</protein>
<keyword evidence="3 9" id="KW-1003">Cell membrane</keyword>
<feature type="transmembrane region" description="Helical" evidence="9">
    <location>
        <begin position="39"/>
        <end position="63"/>
    </location>
</feature>
<evidence type="ECO:0000256" key="5">
    <source>
        <dbReference type="ARBA" id="ARBA00022927"/>
    </source>
</evidence>
<comment type="function">
    <text evidence="9">Essential subunit of the Sec protein translocation channel SecYEG. Clamps together the 2 halves of SecY. May contact the channel plug during translocation.</text>
</comment>
<dbReference type="AlphaFoldDB" id="A0A1E3AJB2"/>
<evidence type="ECO:0000256" key="8">
    <source>
        <dbReference type="ARBA" id="ARBA00023136"/>
    </source>
</evidence>
<keyword evidence="8 9" id="KW-0472">Membrane</keyword>
<evidence type="ECO:0000313" key="11">
    <source>
        <dbReference type="Proteomes" id="UP000094067"/>
    </source>
</evidence>
<dbReference type="PANTHER" id="PTHR33910:SF1">
    <property type="entry name" value="PROTEIN TRANSLOCASE SUBUNIT SECE"/>
    <property type="match status" value="1"/>
</dbReference>
<organism evidence="10 11">
    <name type="scientific">Eisenbergiella tayi</name>
    <dbReference type="NCBI Taxonomy" id="1432052"/>
    <lineage>
        <taxon>Bacteria</taxon>
        <taxon>Bacillati</taxon>
        <taxon>Bacillota</taxon>
        <taxon>Clostridia</taxon>
        <taxon>Lachnospirales</taxon>
        <taxon>Lachnospiraceae</taxon>
        <taxon>Eisenbergiella</taxon>
    </lineage>
</organism>
<dbReference type="InterPro" id="IPR038379">
    <property type="entry name" value="SecE_sf"/>
</dbReference>
<keyword evidence="5 9" id="KW-0653">Protein transport</keyword>
<keyword evidence="2 9" id="KW-0813">Transport</keyword>
<comment type="caution">
    <text evidence="10">The sequence shown here is derived from an EMBL/GenBank/DDBJ whole genome shotgun (WGS) entry which is preliminary data.</text>
</comment>
<sequence>MGNSSSEEKASKPKFFDGVKAEFKKITWPDRDLLLRQSVAVVGVSIVLGGIIAILDMILQYAVDFLVK</sequence>
<evidence type="ECO:0000256" key="9">
    <source>
        <dbReference type="HAMAP-Rule" id="MF_00422"/>
    </source>
</evidence>
<keyword evidence="7 9" id="KW-0811">Translocation</keyword>
<evidence type="ECO:0000256" key="4">
    <source>
        <dbReference type="ARBA" id="ARBA00022692"/>
    </source>
</evidence>
<dbReference type="GO" id="GO:0009306">
    <property type="term" value="P:protein secretion"/>
    <property type="evidence" value="ECO:0007669"/>
    <property type="project" value="UniProtKB-UniRule"/>
</dbReference>
<dbReference type="GO" id="GO:0065002">
    <property type="term" value="P:intracellular protein transmembrane transport"/>
    <property type="evidence" value="ECO:0007669"/>
    <property type="project" value="UniProtKB-UniRule"/>
</dbReference>
<dbReference type="InterPro" id="IPR001901">
    <property type="entry name" value="Translocase_SecE/Sec61-g"/>
</dbReference>
<dbReference type="Gene3D" id="1.20.5.1030">
    <property type="entry name" value="Preprotein translocase secy subunit"/>
    <property type="match status" value="1"/>
</dbReference>
<dbReference type="InterPro" id="IPR005807">
    <property type="entry name" value="SecE_bac"/>
</dbReference>
<comment type="subunit">
    <text evidence="9">Component of the Sec protein translocase complex. Heterotrimer consisting of SecY, SecE and SecG subunits. The heterotrimers can form oligomers, although 1 heterotrimer is thought to be able to translocate proteins. Interacts with the ribosome. Interacts with SecDF, and other proteins may be involved. Interacts with SecA.</text>
</comment>
<comment type="subcellular location">
    <subcellularLocation>
        <location evidence="9">Cell membrane</location>
        <topology evidence="9">Single-pass membrane protein</topology>
    </subcellularLocation>
    <subcellularLocation>
        <location evidence="1">Membrane</location>
    </subcellularLocation>
</comment>
<dbReference type="GO" id="GO:0006605">
    <property type="term" value="P:protein targeting"/>
    <property type="evidence" value="ECO:0007669"/>
    <property type="project" value="UniProtKB-UniRule"/>
</dbReference>
<dbReference type="GO" id="GO:0008320">
    <property type="term" value="F:protein transmembrane transporter activity"/>
    <property type="evidence" value="ECO:0007669"/>
    <property type="project" value="UniProtKB-UniRule"/>
</dbReference>
<dbReference type="PANTHER" id="PTHR33910">
    <property type="entry name" value="PROTEIN TRANSLOCASE SUBUNIT SECE"/>
    <property type="match status" value="1"/>
</dbReference>
<name>A0A1E3AJB2_9FIRM</name>
<dbReference type="Proteomes" id="UP000094067">
    <property type="component" value="Unassembled WGS sequence"/>
</dbReference>
<gene>
    <name evidence="9 10" type="primary">secE</name>
    <name evidence="10" type="ORF">BEI61_00457</name>
</gene>
<dbReference type="PATRIC" id="fig|1432052.4.peg.515"/>
<dbReference type="GO" id="GO:0043952">
    <property type="term" value="P:protein transport by the Sec complex"/>
    <property type="evidence" value="ECO:0007669"/>
    <property type="project" value="UniProtKB-UniRule"/>
</dbReference>
<keyword evidence="4 9" id="KW-0812">Transmembrane</keyword>
<keyword evidence="6 9" id="KW-1133">Transmembrane helix</keyword>
<dbReference type="HAMAP" id="MF_00422">
    <property type="entry name" value="SecE"/>
    <property type="match status" value="1"/>
</dbReference>
<evidence type="ECO:0000256" key="3">
    <source>
        <dbReference type="ARBA" id="ARBA00022475"/>
    </source>
</evidence>
<evidence type="ECO:0000256" key="1">
    <source>
        <dbReference type="ARBA" id="ARBA00004370"/>
    </source>
</evidence>
<comment type="similarity">
    <text evidence="9">Belongs to the SecE/SEC61-gamma family.</text>
</comment>
<evidence type="ECO:0000256" key="6">
    <source>
        <dbReference type="ARBA" id="ARBA00022989"/>
    </source>
</evidence>
<reference evidence="10 11" key="1">
    <citation type="submission" date="2016-07" db="EMBL/GenBank/DDBJ databases">
        <title>Characterization of isolates of Eisenbergiella tayi derived from blood cultures, using whole genome sequencing.</title>
        <authorList>
            <person name="Burdz T."/>
            <person name="Wiebe D."/>
            <person name="Huynh C."/>
            <person name="Bernard K."/>
        </authorList>
    </citation>
    <scope>NUCLEOTIDE SEQUENCE [LARGE SCALE GENOMIC DNA]</scope>
    <source>
        <strain evidence="10 11">NML 110608</strain>
    </source>
</reference>
<proteinExistence type="inferred from homology"/>
<evidence type="ECO:0000256" key="7">
    <source>
        <dbReference type="ARBA" id="ARBA00023010"/>
    </source>
</evidence>
<dbReference type="NCBIfam" id="TIGR00964">
    <property type="entry name" value="secE_bact"/>
    <property type="match status" value="1"/>
</dbReference>
<dbReference type="EMBL" id="MCGH01000001">
    <property type="protein sequence ID" value="ODM08828.1"/>
    <property type="molecule type" value="Genomic_DNA"/>
</dbReference>